<name>A0A8J7C4C9_9CYAN</name>
<protein>
    <recommendedName>
        <fullName evidence="3">ParB/Sulfiredoxin domain-containing protein</fullName>
    </recommendedName>
</protein>
<sequence length="516" mass="59631">MVQKTNISEDIRQSIKALIEEARRISADVAEEVEEILQQGKENPLAPDEASVLLTKVINVLKHSASKRGDEAASKSLDGDINQIVEQMIQIRDQVMQGTTDLSCPTKKLKLITHNGIRPRSVQPVPCFQGRLVPMESGFVKATDIQLWDQNDRLQIHLGQFRQKNGRDPDPDEVRDIMQSKMDLPGIPEEEKDDQFKIVPLARSIAVNGVRTPPIIDMDGTLLDGNRRVTACYYILNSDEFTVEEKRRAEYIFVWQLTEHATDDDRGAVVVARNFEPDCKQDWPEYIKARKVYEEWQAMLSLAPRLPTPQQLAQMKKELSKKFALGPNTDIVNRYIKMVDWANDFEDYHINHKRRDTYEVQHRSNEYFQYFDELARGERPGGVAYALNQDDGFKHTVFDLVFDSKFRNAKQIRDLKLIFNNEEARDYLARARSESDPDRAEDHIEDAITIARSRRAETRELGANTRIETFVDWLEELPVRAFRDRIKPENLRRLLSALKLVERQAAEILRDEDVDG</sequence>
<accession>A0A8J7C4C9</accession>
<proteinExistence type="predicted"/>
<evidence type="ECO:0000313" key="1">
    <source>
        <dbReference type="EMBL" id="MBD2771299.1"/>
    </source>
</evidence>
<dbReference type="Proteomes" id="UP000629098">
    <property type="component" value="Unassembled WGS sequence"/>
</dbReference>
<evidence type="ECO:0000313" key="2">
    <source>
        <dbReference type="Proteomes" id="UP000629098"/>
    </source>
</evidence>
<reference evidence="1" key="1">
    <citation type="submission" date="2020-09" db="EMBL/GenBank/DDBJ databases">
        <title>Iningainema tapete sp. nov. (Scytonemataceae, Cyanobacteria) from greenhouses in central Florida (USA) produces two types of nodularin with biosynthetic potential for microcystin-LR and anabaenopeptins.</title>
        <authorList>
            <person name="Berthold D.E."/>
            <person name="Lefler F.W."/>
            <person name="Huang I.-S."/>
            <person name="Abdulla H."/>
            <person name="Zimba P.V."/>
            <person name="Laughinghouse H.D. IV."/>
        </authorList>
    </citation>
    <scope>NUCLEOTIDE SEQUENCE</scope>
    <source>
        <strain evidence="1">BLCCT55</strain>
    </source>
</reference>
<evidence type="ECO:0008006" key="3">
    <source>
        <dbReference type="Google" id="ProtNLM"/>
    </source>
</evidence>
<keyword evidence="2" id="KW-1185">Reference proteome</keyword>
<dbReference type="RefSeq" id="WP_190825598.1">
    <property type="nucleotide sequence ID" value="NZ_CAWPPI010000014.1"/>
</dbReference>
<organism evidence="1 2">
    <name type="scientific">Iningainema tapete BLCC-T55</name>
    <dbReference type="NCBI Taxonomy" id="2748662"/>
    <lineage>
        <taxon>Bacteria</taxon>
        <taxon>Bacillati</taxon>
        <taxon>Cyanobacteriota</taxon>
        <taxon>Cyanophyceae</taxon>
        <taxon>Nostocales</taxon>
        <taxon>Scytonemataceae</taxon>
        <taxon>Iningainema tapete</taxon>
    </lineage>
</organism>
<comment type="caution">
    <text evidence="1">The sequence shown here is derived from an EMBL/GenBank/DDBJ whole genome shotgun (WGS) entry which is preliminary data.</text>
</comment>
<dbReference type="EMBL" id="JACXAE010000014">
    <property type="protein sequence ID" value="MBD2771299.1"/>
    <property type="molecule type" value="Genomic_DNA"/>
</dbReference>
<gene>
    <name evidence="1" type="ORF">ICL16_03950</name>
</gene>
<dbReference type="AlphaFoldDB" id="A0A8J7C4C9"/>